<name>A0A4U9RVF6_HATHI</name>
<dbReference type="SUPFAM" id="SSF103007">
    <property type="entry name" value="Hypothetical protein TT1725"/>
    <property type="match status" value="1"/>
</dbReference>
<dbReference type="Pfam" id="PF04456">
    <property type="entry name" value="DUF503"/>
    <property type="match status" value="1"/>
</dbReference>
<dbReference type="InterPro" id="IPR007546">
    <property type="entry name" value="DUF503"/>
</dbReference>
<evidence type="ECO:0000313" key="1">
    <source>
        <dbReference type="EMBL" id="VTQ95636.1"/>
    </source>
</evidence>
<organism evidence="1 2">
    <name type="scientific">Hathewaya histolytica</name>
    <name type="common">Clostridium histolyticum</name>
    <dbReference type="NCBI Taxonomy" id="1498"/>
    <lineage>
        <taxon>Bacteria</taxon>
        <taxon>Bacillati</taxon>
        <taxon>Bacillota</taxon>
        <taxon>Clostridia</taxon>
        <taxon>Eubacteriales</taxon>
        <taxon>Clostridiaceae</taxon>
        <taxon>Hathewaya</taxon>
    </lineage>
</organism>
<dbReference type="Gene3D" id="3.30.70.1120">
    <property type="entry name" value="TT1725-like"/>
    <property type="match status" value="1"/>
</dbReference>
<sequence length="93" mass="10605">MFIGSAKVYMRANWCHSLKEKRMIVRSIVDKTKNKFNISIAEVENQDLHNSLVIGFACVSSNKKLVESMVNKVLDYIEGNTEAEIIDIETEIL</sequence>
<dbReference type="InterPro" id="IPR036746">
    <property type="entry name" value="TT1725-like_sf"/>
</dbReference>
<dbReference type="Proteomes" id="UP000308489">
    <property type="component" value="Chromosome 1"/>
</dbReference>
<dbReference type="PANTHER" id="PTHR36441:SF1">
    <property type="entry name" value="DUF503 DOMAIN-CONTAINING PROTEIN"/>
    <property type="match status" value="1"/>
</dbReference>
<protein>
    <submittedName>
        <fullName evidence="1">Ylxp-like protein</fullName>
    </submittedName>
</protein>
<evidence type="ECO:0000313" key="2">
    <source>
        <dbReference type="Proteomes" id="UP000308489"/>
    </source>
</evidence>
<gene>
    <name evidence="1" type="ORF">NCTC503_02557</name>
</gene>
<dbReference type="EMBL" id="LR590481">
    <property type="protein sequence ID" value="VTQ95636.1"/>
    <property type="molecule type" value="Genomic_DNA"/>
</dbReference>
<dbReference type="PANTHER" id="PTHR36441">
    <property type="entry name" value="HYPOTHETICAL CYTOSOLIC PROTEIN"/>
    <property type="match status" value="1"/>
</dbReference>
<accession>A0A4U9RVF6</accession>
<dbReference type="RefSeq" id="WP_138211055.1">
    <property type="nucleotide sequence ID" value="NZ_CBCRUQ010000006.1"/>
</dbReference>
<dbReference type="OrthoDB" id="9809023at2"/>
<dbReference type="AlphaFoldDB" id="A0A4U9RVF6"/>
<proteinExistence type="predicted"/>
<reference evidence="1 2" key="1">
    <citation type="submission" date="2019-05" db="EMBL/GenBank/DDBJ databases">
        <authorList>
            <consortium name="Pathogen Informatics"/>
        </authorList>
    </citation>
    <scope>NUCLEOTIDE SEQUENCE [LARGE SCALE GENOMIC DNA]</scope>
    <source>
        <strain evidence="1 2">NCTC503</strain>
    </source>
</reference>
<dbReference type="KEGG" id="hhw:NCTC503_02557"/>
<keyword evidence="2" id="KW-1185">Reference proteome</keyword>